<dbReference type="EMBL" id="JAYLLN010000004">
    <property type="protein sequence ID" value="MEI5983830.1"/>
    <property type="molecule type" value="Genomic_DNA"/>
</dbReference>
<keyword evidence="3" id="KW-1185">Reference proteome</keyword>
<evidence type="ECO:0000256" key="1">
    <source>
        <dbReference type="SAM" id="SignalP"/>
    </source>
</evidence>
<reference evidence="2 3" key="1">
    <citation type="submission" date="2024-01" db="EMBL/GenBank/DDBJ databases">
        <title>Sphingobacterium tenebrionis sp. nov., a novel endophyte isolated from tenebrio molitor intestines.</title>
        <authorList>
            <person name="Zhang C."/>
        </authorList>
    </citation>
    <scope>NUCLEOTIDE SEQUENCE [LARGE SCALE GENOMIC DNA]</scope>
    <source>
        <strain evidence="2 3">PU5-4</strain>
    </source>
</reference>
<protein>
    <submittedName>
        <fullName evidence="2">Uncharacterized protein</fullName>
    </submittedName>
</protein>
<gene>
    <name evidence="2" type="ORF">VJ786_02820</name>
</gene>
<evidence type="ECO:0000313" key="3">
    <source>
        <dbReference type="Proteomes" id="UP001363035"/>
    </source>
</evidence>
<comment type="caution">
    <text evidence="2">The sequence shown here is derived from an EMBL/GenBank/DDBJ whole genome shotgun (WGS) entry which is preliminary data.</text>
</comment>
<keyword evidence="1" id="KW-0732">Signal</keyword>
<organism evidence="2 3">
    <name type="scientific">Sphingobacterium tenebrionis</name>
    <dbReference type="NCBI Taxonomy" id="3111775"/>
    <lineage>
        <taxon>Bacteria</taxon>
        <taxon>Pseudomonadati</taxon>
        <taxon>Bacteroidota</taxon>
        <taxon>Sphingobacteriia</taxon>
        <taxon>Sphingobacteriales</taxon>
        <taxon>Sphingobacteriaceae</taxon>
        <taxon>Sphingobacterium</taxon>
    </lineage>
</organism>
<name>A0ABU8I287_9SPHI</name>
<feature type="signal peptide" evidence="1">
    <location>
        <begin position="1"/>
        <end position="21"/>
    </location>
</feature>
<evidence type="ECO:0000313" key="2">
    <source>
        <dbReference type="EMBL" id="MEI5983830.1"/>
    </source>
</evidence>
<accession>A0ABU8I287</accession>
<dbReference type="PROSITE" id="PS51257">
    <property type="entry name" value="PROKAR_LIPOPROTEIN"/>
    <property type="match status" value="1"/>
</dbReference>
<dbReference type="RefSeq" id="WP_134776756.1">
    <property type="nucleotide sequence ID" value="NZ_JAYLLN010000004.1"/>
</dbReference>
<dbReference type="Proteomes" id="UP001363035">
    <property type="component" value="Unassembled WGS sequence"/>
</dbReference>
<proteinExistence type="predicted"/>
<feature type="chain" id="PRO_5045333819" evidence="1">
    <location>
        <begin position="22"/>
        <end position="270"/>
    </location>
</feature>
<sequence>MQINKLFFFSALLGCYWVLLACNRSDTTKIDIDLPKYPPNAGVGLIHFNTQHAIPLFKNPTEKDAYNSIQFKVEEKGEDKGITHIYIPNQKNLLQPYDLNVGDSEKEGKENQQMGLFRFAPKLSFRVMEKLSDGVIVLLNEKTRETSFIKLDPKNDYRNGKEHPEFFDPNFVDTKISNWYYYESWEQALKRAYMVTVPSGTLIYDKPNGTGSHLSNIQNLYFKVTEVDGDWAQVSTRGNVLAGDKEVLGWVIWKANEEIKVNILLNGGYD</sequence>